<dbReference type="RefSeq" id="WP_006275300.1">
    <property type="nucleotide sequence ID" value="NZ_GL883081.1"/>
</dbReference>
<dbReference type="HOGENOM" id="CLU_1631987_0_0_5"/>
<sequence>MPARHTSRPVDELDLHLKVGAYDEYHHAHGYAHPREKHHWYWFAGIAAAISLTAVIGGVYTLYDRAMTPMCSRSDSETRMSPDGAYVLESVLVTCAGAAPNRRVLVYAPGGAGNVPALASFDEAAFVRIRWDGDDRVVLTKSGGRVWSFRPHYRDIRVHYVTE</sequence>
<dbReference type="AlphaFoldDB" id="F4QTM9"/>
<feature type="transmembrane region" description="Helical" evidence="1">
    <location>
        <begin position="40"/>
        <end position="63"/>
    </location>
</feature>
<proteinExistence type="predicted"/>
<dbReference type="STRING" id="715226.ABI_45260"/>
<keyword evidence="1" id="KW-0472">Membrane</keyword>
<organism evidence="2 3">
    <name type="scientific">Asticcacaulis biprosthecium C19</name>
    <dbReference type="NCBI Taxonomy" id="715226"/>
    <lineage>
        <taxon>Bacteria</taxon>
        <taxon>Pseudomonadati</taxon>
        <taxon>Pseudomonadota</taxon>
        <taxon>Alphaproteobacteria</taxon>
        <taxon>Caulobacterales</taxon>
        <taxon>Caulobacteraceae</taxon>
        <taxon>Asticcacaulis</taxon>
    </lineage>
</organism>
<accession>F4QTM9</accession>
<evidence type="ECO:0000313" key="3">
    <source>
        <dbReference type="Proteomes" id="UP000006512"/>
    </source>
</evidence>
<name>F4QTM9_9CAUL</name>
<dbReference type="Proteomes" id="UP000006512">
    <property type="component" value="Unassembled WGS sequence"/>
</dbReference>
<keyword evidence="3" id="KW-1185">Reference proteome</keyword>
<evidence type="ECO:0000313" key="2">
    <source>
        <dbReference type="EMBL" id="EGF89179.1"/>
    </source>
</evidence>
<dbReference type="OrthoDB" id="7172032at2"/>
<evidence type="ECO:0008006" key="4">
    <source>
        <dbReference type="Google" id="ProtNLM"/>
    </source>
</evidence>
<keyword evidence="1" id="KW-1133">Transmembrane helix</keyword>
<evidence type="ECO:0000256" key="1">
    <source>
        <dbReference type="SAM" id="Phobius"/>
    </source>
</evidence>
<reference evidence="3" key="1">
    <citation type="submission" date="2011-03" db="EMBL/GenBank/DDBJ databases">
        <title>Draft genome sequence of Brevundimonas diminuta.</title>
        <authorList>
            <person name="Brown P.J.B."/>
            <person name="Buechlein A."/>
            <person name="Hemmerich C."/>
            <person name="Brun Y.V."/>
        </authorList>
    </citation>
    <scope>NUCLEOTIDE SEQUENCE [LARGE SCALE GENOMIC DNA]</scope>
    <source>
        <strain evidence="3">C19</strain>
    </source>
</reference>
<protein>
    <recommendedName>
        <fullName evidence="4">Transmembrane protein</fullName>
    </recommendedName>
</protein>
<dbReference type="EMBL" id="GL883081">
    <property type="protein sequence ID" value="EGF89179.1"/>
    <property type="molecule type" value="Genomic_DNA"/>
</dbReference>
<gene>
    <name evidence="2" type="ORF">ABI_45260</name>
</gene>
<keyword evidence="1" id="KW-0812">Transmembrane</keyword>